<reference evidence="6 7" key="1">
    <citation type="submission" date="2024-04" db="EMBL/GenBank/DDBJ databases">
        <title>Tritrichomonas musculus Genome.</title>
        <authorList>
            <person name="Alves-Ferreira E."/>
            <person name="Grigg M."/>
            <person name="Lorenzi H."/>
            <person name="Galac M."/>
        </authorList>
    </citation>
    <scope>NUCLEOTIDE SEQUENCE [LARGE SCALE GENOMIC DNA]</scope>
    <source>
        <strain evidence="6 7">EAF2021</strain>
    </source>
</reference>
<evidence type="ECO:0000256" key="2">
    <source>
        <dbReference type="ARBA" id="ARBA00010464"/>
    </source>
</evidence>
<evidence type="ECO:0000256" key="3">
    <source>
        <dbReference type="ARBA" id="ARBA00023163"/>
    </source>
</evidence>
<dbReference type="InterPro" id="IPR022800">
    <property type="entry name" value="Spt4/RpoE2_Znf"/>
</dbReference>
<accession>A0ABR2KKQ0</accession>
<dbReference type="PANTHER" id="PTHR12882">
    <property type="entry name" value="SUPPRESSOR OF TY 4"/>
    <property type="match status" value="1"/>
</dbReference>
<name>A0ABR2KKQ0_9EUKA</name>
<evidence type="ECO:0000259" key="5">
    <source>
        <dbReference type="SMART" id="SM01389"/>
    </source>
</evidence>
<dbReference type="Gene3D" id="3.30.40.210">
    <property type="match status" value="1"/>
</dbReference>
<gene>
    <name evidence="6" type="ORF">M9Y10_028924</name>
</gene>
<dbReference type="InterPro" id="IPR038510">
    <property type="entry name" value="Spt4_sf"/>
</dbReference>
<evidence type="ECO:0000313" key="6">
    <source>
        <dbReference type="EMBL" id="KAK8891704.1"/>
    </source>
</evidence>
<keyword evidence="7" id="KW-1185">Reference proteome</keyword>
<dbReference type="PANTHER" id="PTHR12882:SF1">
    <property type="entry name" value="TRANSCRIPTION ELONGATION FACTOR SPT4"/>
    <property type="match status" value="1"/>
</dbReference>
<keyword evidence="6" id="KW-0648">Protein biosynthesis</keyword>
<protein>
    <submittedName>
        <fullName evidence="6">Transcription elongation factor SPT4</fullName>
    </submittedName>
</protein>
<sequence length="121" mass="14019">MAQVKEIPSSLKKLRSCIACGLIQTTEFWEGTFTCPNCQITWDDKTTYVKYTSASYTGVIAIFDPQKSWCASWERFHTNWPGMYALNNEGEVTQEIIDYLEKNRRPLPEWVERAKISPSNE</sequence>
<dbReference type="GO" id="GO:0003746">
    <property type="term" value="F:translation elongation factor activity"/>
    <property type="evidence" value="ECO:0007669"/>
    <property type="project" value="UniProtKB-KW"/>
</dbReference>
<evidence type="ECO:0000256" key="4">
    <source>
        <dbReference type="ARBA" id="ARBA00023242"/>
    </source>
</evidence>
<evidence type="ECO:0000256" key="1">
    <source>
        <dbReference type="ARBA" id="ARBA00004123"/>
    </source>
</evidence>
<dbReference type="EMBL" id="JAPFFF010000004">
    <property type="protein sequence ID" value="KAK8891704.1"/>
    <property type="molecule type" value="Genomic_DNA"/>
</dbReference>
<dbReference type="Proteomes" id="UP001470230">
    <property type="component" value="Unassembled WGS sequence"/>
</dbReference>
<keyword evidence="3" id="KW-0804">Transcription</keyword>
<organism evidence="6 7">
    <name type="scientific">Tritrichomonas musculus</name>
    <dbReference type="NCBI Taxonomy" id="1915356"/>
    <lineage>
        <taxon>Eukaryota</taxon>
        <taxon>Metamonada</taxon>
        <taxon>Parabasalia</taxon>
        <taxon>Tritrichomonadida</taxon>
        <taxon>Tritrichomonadidae</taxon>
        <taxon>Tritrichomonas</taxon>
    </lineage>
</organism>
<keyword evidence="4" id="KW-0539">Nucleus</keyword>
<keyword evidence="6" id="KW-0251">Elongation factor</keyword>
<dbReference type="SMART" id="SM01389">
    <property type="entry name" value="Spt4"/>
    <property type="match status" value="1"/>
</dbReference>
<feature type="domain" description="Spt4/RpoE2 zinc finger" evidence="5">
    <location>
        <begin position="14"/>
        <end position="93"/>
    </location>
</feature>
<proteinExistence type="inferred from homology"/>
<comment type="caution">
    <text evidence="6">The sequence shown here is derived from an EMBL/GenBank/DDBJ whole genome shotgun (WGS) entry which is preliminary data.</text>
</comment>
<evidence type="ECO:0000313" key="7">
    <source>
        <dbReference type="Proteomes" id="UP001470230"/>
    </source>
</evidence>
<dbReference type="SUPFAM" id="SSF63393">
    <property type="entry name" value="RNA polymerase subunits"/>
    <property type="match status" value="1"/>
</dbReference>
<dbReference type="InterPro" id="IPR029040">
    <property type="entry name" value="RPABC4/Spt4"/>
</dbReference>
<comment type="similarity">
    <text evidence="2">Belongs to the SPT4 family.</text>
</comment>
<comment type="subcellular location">
    <subcellularLocation>
        <location evidence="1">Nucleus</location>
    </subcellularLocation>
</comment>
<dbReference type="Pfam" id="PF06093">
    <property type="entry name" value="Spt4"/>
    <property type="match status" value="1"/>
</dbReference>
<dbReference type="InterPro" id="IPR009287">
    <property type="entry name" value="Spt4"/>
</dbReference>
<dbReference type="CDD" id="cd07973">
    <property type="entry name" value="Spt4"/>
    <property type="match status" value="1"/>
</dbReference>